<sequence>MDAARVRTPPSLGPVCVRDEQGRDETLPPTVEMASCRGNPVGLLPEQKPSDPVVCGTSCNVAAHRGGRVQAADNELGTLKRDKDTFFPIYCETKRSQVRQEQLRMFP</sequence>
<evidence type="ECO:0000313" key="2">
    <source>
        <dbReference type="EMBL" id="KAK7918653.1"/>
    </source>
</evidence>
<proteinExistence type="predicted"/>
<organism evidence="2 3">
    <name type="scientific">Mugilogobius chulae</name>
    <name type="common">yellowstripe goby</name>
    <dbReference type="NCBI Taxonomy" id="88201"/>
    <lineage>
        <taxon>Eukaryota</taxon>
        <taxon>Metazoa</taxon>
        <taxon>Chordata</taxon>
        <taxon>Craniata</taxon>
        <taxon>Vertebrata</taxon>
        <taxon>Euteleostomi</taxon>
        <taxon>Actinopterygii</taxon>
        <taxon>Neopterygii</taxon>
        <taxon>Teleostei</taxon>
        <taxon>Neoteleostei</taxon>
        <taxon>Acanthomorphata</taxon>
        <taxon>Gobiaria</taxon>
        <taxon>Gobiiformes</taxon>
        <taxon>Gobioidei</taxon>
        <taxon>Gobiidae</taxon>
        <taxon>Gobionellinae</taxon>
        <taxon>Mugilogobius</taxon>
    </lineage>
</organism>
<dbReference type="EMBL" id="JBBPFD010000007">
    <property type="protein sequence ID" value="KAK7918653.1"/>
    <property type="molecule type" value="Genomic_DNA"/>
</dbReference>
<dbReference type="Proteomes" id="UP001460270">
    <property type="component" value="Unassembled WGS sequence"/>
</dbReference>
<protein>
    <submittedName>
        <fullName evidence="2">Uncharacterized protein</fullName>
    </submittedName>
</protein>
<evidence type="ECO:0000256" key="1">
    <source>
        <dbReference type="SAM" id="MobiDB-lite"/>
    </source>
</evidence>
<keyword evidence="3" id="KW-1185">Reference proteome</keyword>
<gene>
    <name evidence="2" type="ORF">WMY93_009937</name>
</gene>
<comment type="caution">
    <text evidence="2">The sequence shown here is derived from an EMBL/GenBank/DDBJ whole genome shotgun (WGS) entry which is preliminary data.</text>
</comment>
<feature type="region of interest" description="Disordered" evidence="1">
    <location>
        <begin position="1"/>
        <end position="24"/>
    </location>
</feature>
<accession>A0AAW0P647</accession>
<evidence type="ECO:0000313" key="3">
    <source>
        <dbReference type="Proteomes" id="UP001460270"/>
    </source>
</evidence>
<reference evidence="3" key="1">
    <citation type="submission" date="2024-04" db="EMBL/GenBank/DDBJ databases">
        <title>Salinicola lusitanus LLJ914,a marine bacterium isolated from the Okinawa Trough.</title>
        <authorList>
            <person name="Li J."/>
        </authorList>
    </citation>
    <scope>NUCLEOTIDE SEQUENCE [LARGE SCALE GENOMIC DNA]</scope>
</reference>
<dbReference type="AlphaFoldDB" id="A0AAW0P647"/>
<name>A0AAW0P647_9GOBI</name>